<dbReference type="RefSeq" id="WP_285670529.1">
    <property type="nucleotide sequence ID" value="NZ_BSYI01000006.1"/>
</dbReference>
<proteinExistence type="inferred from homology"/>
<dbReference type="SUPFAM" id="SSF47203">
    <property type="entry name" value="Acyl-CoA dehydrogenase C-terminal domain-like"/>
    <property type="match status" value="1"/>
</dbReference>
<dbReference type="Gene3D" id="1.20.140.10">
    <property type="entry name" value="Butyryl-CoA Dehydrogenase, subunit A, domain 3"/>
    <property type="match status" value="1"/>
</dbReference>
<evidence type="ECO:0000259" key="9">
    <source>
        <dbReference type="Pfam" id="PF02771"/>
    </source>
</evidence>
<dbReference type="InterPro" id="IPR013786">
    <property type="entry name" value="AcylCoA_DH/ox_N"/>
</dbReference>
<reference evidence="11 12" key="1">
    <citation type="submission" date="2023-04" db="EMBL/GenBank/DDBJ databases">
        <title>Marinoamorphus aggregata gen. nov., sp. Nov., isolate from tissue of brittle star Ophioplocus japonicus.</title>
        <authorList>
            <person name="Kawano K."/>
            <person name="Sawayama S."/>
            <person name="Nakagawa S."/>
        </authorList>
    </citation>
    <scope>NUCLEOTIDE SEQUENCE [LARGE SCALE GENOMIC DNA]</scope>
    <source>
        <strain evidence="11 12">NKW23</strain>
    </source>
</reference>
<dbReference type="Gene3D" id="2.40.110.10">
    <property type="entry name" value="Butyryl-CoA Dehydrogenase, subunit A, domain 2"/>
    <property type="match status" value="1"/>
</dbReference>
<dbReference type="InterPro" id="IPR046373">
    <property type="entry name" value="Acyl-CoA_Oxase/DH_mid-dom_sf"/>
</dbReference>
<dbReference type="Gene3D" id="1.10.540.10">
    <property type="entry name" value="Acyl-CoA dehydrogenase/oxidase, N-terminal domain"/>
    <property type="match status" value="1"/>
</dbReference>
<dbReference type="PANTHER" id="PTHR42803:SF1">
    <property type="entry name" value="BROAD-SPECIFICITY LINEAR ACYL-COA DEHYDROGENASE FADE5"/>
    <property type="match status" value="1"/>
</dbReference>
<dbReference type="Pfam" id="PF02770">
    <property type="entry name" value="Acyl-CoA_dh_M"/>
    <property type="match status" value="1"/>
</dbReference>
<name>A0ABQ6LMD1_9RHOB</name>
<dbReference type="Pfam" id="PF12806">
    <property type="entry name" value="Acyl-CoA_dh_C"/>
    <property type="match status" value="1"/>
</dbReference>
<evidence type="ECO:0000259" key="7">
    <source>
        <dbReference type="Pfam" id="PF00441"/>
    </source>
</evidence>
<protein>
    <submittedName>
        <fullName evidence="11">Acyl-CoA dehydrogenase</fullName>
    </submittedName>
</protein>
<dbReference type="InterPro" id="IPR006091">
    <property type="entry name" value="Acyl-CoA_Oxase/DH_mid-dom"/>
</dbReference>
<dbReference type="Proteomes" id="UP001239909">
    <property type="component" value="Unassembled WGS sequence"/>
</dbReference>
<feature type="domain" description="Acyl-CoA oxidase/dehydrogenase middle" evidence="8">
    <location>
        <begin position="160"/>
        <end position="267"/>
    </location>
</feature>
<dbReference type="InterPro" id="IPR037069">
    <property type="entry name" value="AcylCoA_DH/ox_N_sf"/>
</dbReference>
<sequence>MSYTAPIAEMGFLADLLGQPRLAATARFAEATAETRQAILGEAGRLAGELLAPLNAAGDRHPARLENGVVRCPPGYAEGYRAIAEGGWIGLVAGPEHGGMALPQSFAVMVNEMLAGACLSLSLCPLMSQGQIEALEAHASDELKARFLPPLIEGRWTGTMNLSEPQAGSDVGALTTRAEPNPDGSHAITGQKVWISWGDHDVAENIVHLVLARLPDAPAGTKGISLFAVPKFLPTPEGAPGRRNAVQTVSLEEKLGLHGSPTCVLAYEGATGWMVGGPNRGLAAMFTMMNNARLGVGVEGLAVAEAATQRAVAYALERRQGTTPDGSAAIAGHADVRRMLFTMRGLTAAARAICYDCALSIDLAKAAETEAERAAHAARAAALTPIAKAFGTDTGIEVAGLGIQVHGGVGYVEETGAAQLLRDVRVTAIYEGTNGIQAMDLVGRKLSLDGGAAVGALIGEAEATAAALAAAGEAALGAALADAAAAAREATAWMLAAGAINDRFAGATPYLKMMALLLGGHHLARAALAEPGRRPLAAFFLMQLLPRARAEAAAAVQGAGPLYALPAEALGA</sequence>
<dbReference type="PANTHER" id="PTHR42803">
    <property type="entry name" value="ACYL-COA DEHYDROGENASE"/>
    <property type="match status" value="1"/>
</dbReference>
<dbReference type="InterPro" id="IPR009100">
    <property type="entry name" value="AcylCoA_DH/oxidase_NM_dom_sf"/>
</dbReference>
<evidence type="ECO:0000259" key="8">
    <source>
        <dbReference type="Pfam" id="PF02770"/>
    </source>
</evidence>
<evidence type="ECO:0000259" key="10">
    <source>
        <dbReference type="Pfam" id="PF12806"/>
    </source>
</evidence>
<evidence type="ECO:0000256" key="1">
    <source>
        <dbReference type="ARBA" id="ARBA00001974"/>
    </source>
</evidence>
<dbReference type="EMBL" id="BSYI01000006">
    <property type="protein sequence ID" value="GMG81809.1"/>
    <property type="molecule type" value="Genomic_DNA"/>
</dbReference>
<dbReference type="Pfam" id="PF02771">
    <property type="entry name" value="Acyl-CoA_dh_N"/>
    <property type="match status" value="1"/>
</dbReference>
<feature type="domain" description="Acyl-CoA dehydrogenase/oxidase C-terminal" evidence="7">
    <location>
        <begin position="279"/>
        <end position="441"/>
    </location>
</feature>
<dbReference type="InterPro" id="IPR036250">
    <property type="entry name" value="AcylCo_DH-like_C"/>
</dbReference>
<keyword evidence="3 6" id="KW-0285">Flavoprotein</keyword>
<keyword evidence="12" id="KW-1185">Reference proteome</keyword>
<evidence type="ECO:0000256" key="3">
    <source>
        <dbReference type="ARBA" id="ARBA00022630"/>
    </source>
</evidence>
<evidence type="ECO:0000313" key="11">
    <source>
        <dbReference type="EMBL" id="GMG81809.1"/>
    </source>
</evidence>
<dbReference type="Pfam" id="PF00441">
    <property type="entry name" value="Acyl-CoA_dh_1"/>
    <property type="match status" value="1"/>
</dbReference>
<comment type="cofactor">
    <cofactor evidence="1 6">
        <name>FAD</name>
        <dbReference type="ChEBI" id="CHEBI:57692"/>
    </cofactor>
</comment>
<feature type="domain" description="Acetyl-CoA dehydrogenase-like C-terminal" evidence="10">
    <location>
        <begin position="458"/>
        <end position="566"/>
    </location>
</feature>
<comment type="similarity">
    <text evidence="2 6">Belongs to the acyl-CoA dehydrogenase family.</text>
</comment>
<dbReference type="InterPro" id="IPR052166">
    <property type="entry name" value="Diverse_Acyl-CoA_DH"/>
</dbReference>
<feature type="domain" description="Acyl-CoA dehydrogenase/oxidase N-terminal" evidence="9">
    <location>
        <begin position="78"/>
        <end position="154"/>
    </location>
</feature>
<gene>
    <name evidence="11" type="ORF">LNKW23_10220</name>
</gene>
<dbReference type="InterPro" id="IPR025878">
    <property type="entry name" value="Acyl-CoA_dh-like_C_dom"/>
</dbReference>
<evidence type="ECO:0000256" key="6">
    <source>
        <dbReference type="RuleBase" id="RU362125"/>
    </source>
</evidence>
<keyword evidence="4 6" id="KW-0274">FAD</keyword>
<organism evidence="11 12">
    <name type="scientific">Paralimibaculum aggregatum</name>
    <dbReference type="NCBI Taxonomy" id="3036245"/>
    <lineage>
        <taxon>Bacteria</taxon>
        <taxon>Pseudomonadati</taxon>
        <taxon>Pseudomonadota</taxon>
        <taxon>Alphaproteobacteria</taxon>
        <taxon>Rhodobacterales</taxon>
        <taxon>Paracoccaceae</taxon>
        <taxon>Paralimibaculum</taxon>
    </lineage>
</organism>
<evidence type="ECO:0000256" key="4">
    <source>
        <dbReference type="ARBA" id="ARBA00022827"/>
    </source>
</evidence>
<comment type="caution">
    <text evidence="11">The sequence shown here is derived from an EMBL/GenBank/DDBJ whole genome shotgun (WGS) entry which is preliminary data.</text>
</comment>
<dbReference type="SUPFAM" id="SSF56645">
    <property type="entry name" value="Acyl-CoA dehydrogenase NM domain-like"/>
    <property type="match status" value="1"/>
</dbReference>
<evidence type="ECO:0000313" key="12">
    <source>
        <dbReference type="Proteomes" id="UP001239909"/>
    </source>
</evidence>
<dbReference type="InterPro" id="IPR009075">
    <property type="entry name" value="AcylCo_DH/oxidase_C"/>
</dbReference>
<evidence type="ECO:0000256" key="2">
    <source>
        <dbReference type="ARBA" id="ARBA00009347"/>
    </source>
</evidence>
<keyword evidence="5 6" id="KW-0560">Oxidoreductase</keyword>
<evidence type="ECO:0000256" key="5">
    <source>
        <dbReference type="ARBA" id="ARBA00023002"/>
    </source>
</evidence>
<accession>A0ABQ6LMD1</accession>